<dbReference type="Pfam" id="PF00890">
    <property type="entry name" value="FAD_binding_2"/>
    <property type="match status" value="1"/>
</dbReference>
<sequence length="367" mass="39980">MYDAVITGQGLTGLLSAIYMRQKGYRTALVAKGTGKLLQSTGVMDFIPGQNADYSTWQMHLQQDLDHEEVQAAISRFLSLMEDVNLPYLGSTEQTLPFVTGAGYIKWTSLYPEAMKPVVSKGTVVIVGFEELTDFVPGYVKGNLLTERPSLTVHTTTISLQVEGARGVSQVDIAQMMDQPDQRKIIISKIKQAIQSLNLSSVDQVIMPSVLGLHKHQEVMKNVQQALKMSLTEAPGLPPNATAVRLYQSLKRFAVKSGVRMFENTAVQSFNLEGNTITSMNVQSGDRKHEIKGRAFISASGNGSLLNQVNGENEQRFNNYFDAGRLEASTPIPFGIIGGIYALTTSASSCDQLNAVLEGSVEHASTV</sequence>
<keyword evidence="1" id="KW-0285">Flavoprotein</keyword>
<dbReference type="Proteomes" id="UP000000271">
    <property type="component" value="Chromosome"/>
</dbReference>
<dbReference type="eggNOG" id="COG3075">
    <property type="taxonomic scope" value="Bacteria"/>
</dbReference>
<dbReference type="STRING" id="439292.Bsel_2004"/>
<keyword evidence="2" id="KW-0560">Oxidoreductase</keyword>
<proteinExistence type="predicted"/>
<dbReference type="OrthoDB" id="140595at2"/>
<evidence type="ECO:0000259" key="3">
    <source>
        <dbReference type="Pfam" id="PF00890"/>
    </source>
</evidence>
<dbReference type="EMBL" id="CP001791">
    <property type="protein sequence ID" value="ADH99508.1"/>
    <property type="molecule type" value="Genomic_DNA"/>
</dbReference>
<dbReference type="InterPro" id="IPR036188">
    <property type="entry name" value="FAD/NAD-bd_sf"/>
</dbReference>
<feature type="domain" description="FAD-dependent oxidoreductase 2 FAD-binding" evidence="3">
    <location>
        <begin position="3"/>
        <end position="247"/>
    </location>
</feature>
<keyword evidence="5" id="KW-1185">Reference proteome</keyword>
<dbReference type="GO" id="GO:0016491">
    <property type="term" value="F:oxidoreductase activity"/>
    <property type="evidence" value="ECO:0007669"/>
    <property type="project" value="UniProtKB-KW"/>
</dbReference>
<organism evidence="4 5">
    <name type="scientific">Bacillus selenitireducens (strain ATCC 700615 / DSM 15326 / MLS10)</name>
    <dbReference type="NCBI Taxonomy" id="439292"/>
    <lineage>
        <taxon>Bacteria</taxon>
        <taxon>Bacillati</taxon>
        <taxon>Bacillota</taxon>
        <taxon>Bacilli</taxon>
        <taxon>Bacillales</taxon>
        <taxon>Bacillaceae</taxon>
        <taxon>Salisediminibacterium</taxon>
    </lineage>
</organism>
<evidence type="ECO:0000313" key="5">
    <source>
        <dbReference type="Proteomes" id="UP000000271"/>
    </source>
</evidence>
<accession>D6XUM2</accession>
<reference evidence="4" key="1">
    <citation type="submission" date="2009-10" db="EMBL/GenBank/DDBJ databases">
        <title>Complete sequence of Bacillus selenitireducens MLS10.</title>
        <authorList>
            <consortium name="US DOE Joint Genome Institute"/>
            <person name="Lucas S."/>
            <person name="Copeland A."/>
            <person name="Lapidus A."/>
            <person name="Glavina del Rio T."/>
            <person name="Dalin E."/>
            <person name="Tice H."/>
            <person name="Bruce D."/>
            <person name="Goodwin L."/>
            <person name="Pitluck S."/>
            <person name="Sims D."/>
            <person name="Brettin T."/>
            <person name="Detter J.C."/>
            <person name="Han C."/>
            <person name="Larimer F."/>
            <person name="Land M."/>
            <person name="Hauser L."/>
            <person name="Kyrpides N."/>
            <person name="Ovchinnikova G."/>
            <person name="Stolz J."/>
        </authorList>
    </citation>
    <scope>NUCLEOTIDE SEQUENCE [LARGE SCALE GENOMIC DNA]</scope>
    <source>
        <strain evidence="4">MLS10</strain>
    </source>
</reference>
<dbReference type="Gene3D" id="3.50.50.60">
    <property type="entry name" value="FAD/NAD(P)-binding domain"/>
    <property type="match status" value="1"/>
</dbReference>
<protein>
    <submittedName>
        <fullName evidence="4">Anaerobic glycerol-3-phosphate dehydrogenase-like protein</fullName>
    </submittedName>
</protein>
<name>D6XUM2_BACIE</name>
<dbReference type="KEGG" id="bse:Bsel_2004"/>
<evidence type="ECO:0000313" key="4">
    <source>
        <dbReference type="EMBL" id="ADH99508.1"/>
    </source>
</evidence>
<dbReference type="SUPFAM" id="SSF51905">
    <property type="entry name" value="FAD/NAD(P)-binding domain"/>
    <property type="match status" value="1"/>
</dbReference>
<dbReference type="HOGENOM" id="CLU_753660_0_0_9"/>
<dbReference type="InterPro" id="IPR003953">
    <property type="entry name" value="FAD-dep_OxRdtase_2_FAD-bd"/>
</dbReference>
<evidence type="ECO:0000256" key="1">
    <source>
        <dbReference type="ARBA" id="ARBA00022630"/>
    </source>
</evidence>
<dbReference type="RefSeq" id="WP_013172930.1">
    <property type="nucleotide sequence ID" value="NC_014219.1"/>
</dbReference>
<evidence type="ECO:0000256" key="2">
    <source>
        <dbReference type="ARBA" id="ARBA00023002"/>
    </source>
</evidence>
<dbReference type="AlphaFoldDB" id="D6XUM2"/>
<gene>
    <name evidence="4" type="ordered locus">Bsel_2004</name>
</gene>